<feature type="transmembrane region" description="Helical" evidence="1">
    <location>
        <begin position="116"/>
        <end position="136"/>
    </location>
</feature>
<keyword evidence="3" id="KW-1185">Reference proteome</keyword>
<dbReference type="AlphaFoldDB" id="A0AA40G7J3"/>
<dbReference type="Proteomes" id="UP001177670">
    <property type="component" value="Unassembled WGS sequence"/>
</dbReference>
<keyword evidence="1" id="KW-0812">Transmembrane</keyword>
<evidence type="ECO:0000313" key="3">
    <source>
        <dbReference type="Proteomes" id="UP001177670"/>
    </source>
</evidence>
<gene>
    <name evidence="2" type="ORF">K0M31_013911</name>
</gene>
<dbReference type="EMBL" id="JAHYIQ010000004">
    <property type="protein sequence ID" value="KAK1132528.1"/>
    <property type="molecule type" value="Genomic_DNA"/>
</dbReference>
<accession>A0AA40G7J3</accession>
<comment type="caution">
    <text evidence="2">The sequence shown here is derived from an EMBL/GenBank/DDBJ whole genome shotgun (WGS) entry which is preliminary data.</text>
</comment>
<keyword evidence="1" id="KW-0472">Membrane</keyword>
<feature type="transmembrane region" description="Helical" evidence="1">
    <location>
        <begin position="55"/>
        <end position="77"/>
    </location>
</feature>
<proteinExistence type="predicted"/>
<name>A0AA40G7J3_9HYME</name>
<organism evidence="2 3">
    <name type="scientific">Melipona bicolor</name>
    <dbReference type="NCBI Taxonomy" id="60889"/>
    <lineage>
        <taxon>Eukaryota</taxon>
        <taxon>Metazoa</taxon>
        <taxon>Ecdysozoa</taxon>
        <taxon>Arthropoda</taxon>
        <taxon>Hexapoda</taxon>
        <taxon>Insecta</taxon>
        <taxon>Pterygota</taxon>
        <taxon>Neoptera</taxon>
        <taxon>Endopterygota</taxon>
        <taxon>Hymenoptera</taxon>
        <taxon>Apocrita</taxon>
        <taxon>Aculeata</taxon>
        <taxon>Apoidea</taxon>
        <taxon>Anthophila</taxon>
        <taxon>Apidae</taxon>
        <taxon>Melipona</taxon>
    </lineage>
</organism>
<protein>
    <submittedName>
        <fullName evidence="2">Uncharacterized protein</fullName>
    </submittedName>
</protein>
<keyword evidence="1" id="KW-1133">Transmembrane helix</keyword>
<evidence type="ECO:0000313" key="2">
    <source>
        <dbReference type="EMBL" id="KAK1132528.1"/>
    </source>
</evidence>
<evidence type="ECO:0000256" key="1">
    <source>
        <dbReference type="SAM" id="Phobius"/>
    </source>
</evidence>
<sequence>MQGRRMPEVFIVHEPWHPTIRSQNLHDFLALSVNVKGKRKEKENNNEKKPAEHNAYSLFLVLSFFLSFFSLALWILLAVGSLLCLKHEARIATLLSEQRQGTMEHRFSSSIVRERYAASSFISRCVTLVLVSFLGVSKRQENLIVSKRRFTLR</sequence>
<reference evidence="2" key="1">
    <citation type="submission" date="2021-10" db="EMBL/GenBank/DDBJ databases">
        <title>Melipona bicolor Genome sequencing and assembly.</title>
        <authorList>
            <person name="Araujo N.S."/>
            <person name="Arias M.C."/>
        </authorList>
    </citation>
    <scope>NUCLEOTIDE SEQUENCE</scope>
    <source>
        <strain evidence="2">USP_2M_L1-L4_2017</strain>
        <tissue evidence="2">Whole body</tissue>
    </source>
</reference>